<accession>A0AAE7TJY7</accession>
<protein>
    <submittedName>
        <fullName evidence="1">Uncharacterized protein</fullName>
    </submittedName>
</protein>
<name>A0AAE7TJY7_9BRAD</name>
<dbReference type="Proteomes" id="UP000594015">
    <property type="component" value="Chromosome"/>
</dbReference>
<gene>
    <name evidence="1" type="ORF">WN72_35710</name>
</gene>
<sequence length="86" mass="9711">MLCNNVGSDLIERLRSSSIFSNEFGALPMSGFQAKLERFENLAAECELIAKRVDESNRELYRRAGQHYRELADDLRALIASFDVAA</sequence>
<proteinExistence type="predicted"/>
<evidence type="ECO:0000313" key="1">
    <source>
        <dbReference type="EMBL" id="QOZ71065.1"/>
    </source>
</evidence>
<dbReference type="EMBL" id="CP030050">
    <property type="protein sequence ID" value="QOZ71065.1"/>
    <property type="molecule type" value="Genomic_DNA"/>
</dbReference>
<dbReference type="AlphaFoldDB" id="A0AAE7TJY7"/>
<reference evidence="1 2" key="1">
    <citation type="submission" date="2018-06" db="EMBL/GenBank/DDBJ databases">
        <title>Comparative genomics of Bradyrhizobium nodulating Arachidis hypogaea.</title>
        <authorList>
            <person name="Li Y."/>
        </authorList>
    </citation>
    <scope>NUCLEOTIDE SEQUENCE [LARGE SCALE GENOMIC DNA]</scope>
    <source>
        <strain evidence="1 2">CCBAU 051107</strain>
    </source>
</reference>
<organism evidence="1 2">
    <name type="scientific">Bradyrhizobium arachidis</name>
    <dbReference type="NCBI Taxonomy" id="858423"/>
    <lineage>
        <taxon>Bacteria</taxon>
        <taxon>Pseudomonadati</taxon>
        <taxon>Pseudomonadota</taxon>
        <taxon>Alphaproteobacteria</taxon>
        <taxon>Hyphomicrobiales</taxon>
        <taxon>Nitrobacteraceae</taxon>
        <taxon>Bradyrhizobium</taxon>
    </lineage>
</organism>
<evidence type="ECO:0000313" key="2">
    <source>
        <dbReference type="Proteomes" id="UP000594015"/>
    </source>
</evidence>
<dbReference type="KEGG" id="barh:WN72_35710"/>